<feature type="compositionally biased region" description="Acidic residues" evidence="1">
    <location>
        <begin position="8"/>
        <end position="17"/>
    </location>
</feature>
<accession>A0ABS2VUF0</accession>
<organism evidence="3 4">
    <name type="scientific">Streptomyces actuosus</name>
    <dbReference type="NCBI Taxonomy" id="1885"/>
    <lineage>
        <taxon>Bacteria</taxon>
        <taxon>Bacillati</taxon>
        <taxon>Actinomycetota</taxon>
        <taxon>Actinomycetes</taxon>
        <taxon>Kitasatosporales</taxon>
        <taxon>Streptomycetaceae</taxon>
        <taxon>Streptomyces</taxon>
    </lineage>
</organism>
<dbReference type="Pfam" id="PF07336">
    <property type="entry name" value="ABATE"/>
    <property type="match status" value="1"/>
</dbReference>
<feature type="region of interest" description="Disordered" evidence="1">
    <location>
        <begin position="1"/>
        <end position="30"/>
    </location>
</feature>
<reference evidence="3 4" key="1">
    <citation type="submission" date="2021-02" db="EMBL/GenBank/DDBJ databases">
        <title>Whole genome sequencing of Streptomyces actuosus VRA1.</title>
        <authorList>
            <person name="Sen G."/>
            <person name="Sen A."/>
        </authorList>
    </citation>
    <scope>NUCLEOTIDE SEQUENCE [LARGE SCALE GENOMIC DNA]</scope>
    <source>
        <strain evidence="3 4">VRA1</strain>
    </source>
</reference>
<dbReference type="InterPro" id="IPR023286">
    <property type="entry name" value="ABATE_dom_sf"/>
</dbReference>
<dbReference type="PANTHER" id="PTHR35525:SF3">
    <property type="entry name" value="BLL6575 PROTEIN"/>
    <property type="match status" value="1"/>
</dbReference>
<name>A0ABS2VUF0_STRAS</name>
<evidence type="ECO:0000256" key="1">
    <source>
        <dbReference type="SAM" id="MobiDB-lite"/>
    </source>
</evidence>
<feature type="domain" description="Zinc finger CGNR" evidence="2">
    <location>
        <begin position="179"/>
        <end position="221"/>
    </location>
</feature>
<proteinExistence type="predicted"/>
<evidence type="ECO:0000313" key="4">
    <source>
        <dbReference type="Proteomes" id="UP000788262"/>
    </source>
</evidence>
<protein>
    <submittedName>
        <fullName evidence="3">ABATE domain-containing protein</fullName>
    </submittedName>
</protein>
<evidence type="ECO:0000259" key="2">
    <source>
        <dbReference type="Pfam" id="PF11706"/>
    </source>
</evidence>
<dbReference type="EMBL" id="JAFFZS010000017">
    <property type="protein sequence ID" value="MBN0046670.1"/>
    <property type="molecule type" value="Genomic_DNA"/>
</dbReference>
<dbReference type="Pfam" id="PF11706">
    <property type="entry name" value="zf-CGNR"/>
    <property type="match status" value="1"/>
</dbReference>
<gene>
    <name evidence="3" type="ORF">JS756_21680</name>
</gene>
<dbReference type="PANTHER" id="PTHR35525">
    <property type="entry name" value="BLL6575 PROTEIN"/>
    <property type="match status" value="1"/>
</dbReference>
<dbReference type="Proteomes" id="UP000788262">
    <property type="component" value="Unassembled WGS sequence"/>
</dbReference>
<dbReference type="InterPro" id="IPR021005">
    <property type="entry name" value="Znf_CGNR"/>
</dbReference>
<sequence length="232" mass="24614">MSVRATETPEEPGEEAQEPLRPATAPGKAAADTGLTLVSHDGKPYRFDPGALCLELLTTGGPGAFARHEVLHGPADLVAWADRSRLPGGLRPTVTAAEVERARAFRDALFLLAADRAHGRPLRPEHVEEVNAVAAGPPLVSQLTSDGARVWAPGATGAQLLSTVARDAVDLFGGPHAGRVRECGARDCYLLFVDTSRPGRRHWCSMERCGNRAKVRAHRARTSAREGDPGAG</sequence>
<comment type="caution">
    <text evidence="3">The sequence shown here is derived from an EMBL/GenBank/DDBJ whole genome shotgun (WGS) entry which is preliminary data.</text>
</comment>
<evidence type="ECO:0000313" key="3">
    <source>
        <dbReference type="EMBL" id="MBN0046670.1"/>
    </source>
</evidence>
<dbReference type="Gene3D" id="1.10.3300.10">
    <property type="entry name" value="Jann2411-like domain"/>
    <property type="match status" value="1"/>
</dbReference>
<dbReference type="RefSeq" id="WP_205384811.1">
    <property type="nucleotide sequence ID" value="NZ_JAFFZS010000017.1"/>
</dbReference>
<dbReference type="SUPFAM" id="SSF160904">
    <property type="entry name" value="Jann2411-like"/>
    <property type="match status" value="1"/>
</dbReference>
<keyword evidence="4" id="KW-1185">Reference proteome</keyword>
<dbReference type="InterPro" id="IPR010852">
    <property type="entry name" value="ABATE"/>
</dbReference>